<dbReference type="STRING" id="3821.A0A151RBL8"/>
<protein>
    <submittedName>
        <fullName evidence="2">Uncharacterized protein</fullName>
    </submittedName>
</protein>
<proteinExistence type="predicted"/>
<keyword evidence="3" id="KW-1185">Reference proteome</keyword>
<dbReference type="Proteomes" id="UP000075243">
    <property type="component" value="Unassembled WGS sequence"/>
</dbReference>
<feature type="coiled-coil region" evidence="1">
    <location>
        <begin position="116"/>
        <end position="192"/>
    </location>
</feature>
<evidence type="ECO:0000313" key="2">
    <source>
        <dbReference type="EMBL" id="KYP40034.1"/>
    </source>
</evidence>
<gene>
    <name evidence="2" type="ORF">KK1_038650</name>
</gene>
<evidence type="ECO:0000256" key="1">
    <source>
        <dbReference type="SAM" id="Coils"/>
    </source>
</evidence>
<dbReference type="Gramene" id="C.cajan_36597.t">
    <property type="protein sequence ID" value="C.cajan_36597.t.cds1"/>
    <property type="gene ID" value="C.cajan_36597"/>
</dbReference>
<evidence type="ECO:0000313" key="3">
    <source>
        <dbReference type="Proteomes" id="UP000075243"/>
    </source>
</evidence>
<keyword evidence="1" id="KW-0175">Coiled coil</keyword>
<reference evidence="2" key="1">
    <citation type="journal article" date="2012" name="Nat. Biotechnol.">
        <title>Draft genome sequence of pigeonpea (Cajanus cajan), an orphan legume crop of resource-poor farmers.</title>
        <authorList>
            <person name="Varshney R.K."/>
            <person name="Chen W."/>
            <person name="Li Y."/>
            <person name="Bharti A.K."/>
            <person name="Saxena R.K."/>
            <person name="Schlueter J.A."/>
            <person name="Donoghue M.T."/>
            <person name="Azam S."/>
            <person name="Fan G."/>
            <person name="Whaley A.M."/>
            <person name="Farmer A.D."/>
            <person name="Sheridan J."/>
            <person name="Iwata A."/>
            <person name="Tuteja R."/>
            <person name="Penmetsa R.V."/>
            <person name="Wu W."/>
            <person name="Upadhyaya H.D."/>
            <person name="Yang S.P."/>
            <person name="Shah T."/>
            <person name="Saxena K.B."/>
            <person name="Michael T."/>
            <person name="McCombie W.R."/>
            <person name="Yang B."/>
            <person name="Zhang G."/>
            <person name="Yang H."/>
            <person name="Wang J."/>
            <person name="Spillane C."/>
            <person name="Cook D.R."/>
            <person name="May G.D."/>
            <person name="Xu X."/>
            <person name="Jackson S.A."/>
        </authorList>
    </citation>
    <scope>NUCLEOTIDE SEQUENCE [LARGE SCALE GENOMIC DNA]</scope>
</reference>
<dbReference type="AlphaFoldDB" id="A0A151RBL8"/>
<sequence length="237" mass="27125">MIEDDPLSAIENILTGKISISSKTPQSTSRLERPKGQSTSADVLAKELKYLIQTFSLGDFITDYEQMSKVLLILEELQKNEKSLSLAQQAFIKAFRLFIKKAVTHRKECYIAGVKKVELNRAKEDILLKLQETKNTQEQITTSIFNANNRVIEISSCIEQLEEQLSKLKEERETFQLAINEGEKQRETLKNDSIVWAHQAKDLVFDLAEIEAKVKILGEQHEADKDAYVQFRASFPF</sequence>
<accession>A0A151RBL8</accession>
<dbReference type="EMBL" id="KQ483864">
    <property type="protein sequence ID" value="KYP40034.1"/>
    <property type="molecule type" value="Genomic_DNA"/>
</dbReference>
<name>A0A151RBL8_CAJCA</name>
<organism evidence="2 3">
    <name type="scientific">Cajanus cajan</name>
    <name type="common">Pigeon pea</name>
    <name type="synonym">Cajanus indicus</name>
    <dbReference type="NCBI Taxonomy" id="3821"/>
    <lineage>
        <taxon>Eukaryota</taxon>
        <taxon>Viridiplantae</taxon>
        <taxon>Streptophyta</taxon>
        <taxon>Embryophyta</taxon>
        <taxon>Tracheophyta</taxon>
        <taxon>Spermatophyta</taxon>
        <taxon>Magnoliopsida</taxon>
        <taxon>eudicotyledons</taxon>
        <taxon>Gunneridae</taxon>
        <taxon>Pentapetalae</taxon>
        <taxon>rosids</taxon>
        <taxon>fabids</taxon>
        <taxon>Fabales</taxon>
        <taxon>Fabaceae</taxon>
        <taxon>Papilionoideae</taxon>
        <taxon>50 kb inversion clade</taxon>
        <taxon>NPAAA clade</taxon>
        <taxon>indigoferoid/millettioid clade</taxon>
        <taxon>Phaseoleae</taxon>
        <taxon>Cajanus</taxon>
    </lineage>
</organism>